<name>A0A5B7IVS2_PORTR</name>
<dbReference type="EMBL" id="VSRR010071390">
    <property type="protein sequence ID" value="MPC86423.1"/>
    <property type="molecule type" value="Genomic_DNA"/>
</dbReference>
<gene>
    <name evidence="1" type="ORF">E2C01_081249</name>
</gene>
<proteinExistence type="predicted"/>
<organism evidence="1 2">
    <name type="scientific">Portunus trituberculatus</name>
    <name type="common">Swimming crab</name>
    <name type="synonym">Neptunus trituberculatus</name>
    <dbReference type="NCBI Taxonomy" id="210409"/>
    <lineage>
        <taxon>Eukaryota</taxon>
        <taxon>Metazoa</taxon>
        <taxon>Ecdysozoa</taxon>
        <taxon>Arthropoda</taxon>
        <taxon>Crustacea</taxon>
        <taxon>Multicrustacea</taxon>
        <taxon>Malacostraca</taxon>
        <taxon>Eumalacostraca</taxon>
        <taxon>Eucarida</taxon>
        <taxon>Decapoda</taxon>
        <taxon>Pleocyemata</taxon>
        <taxon>Brachyura</taxon>
        <taxon>Eubrachyura</taxon>
        <taxon>Portunoidea</taxon>
        <taxon>Portunidae</taxon>
        <taxon>Portuninae</taxon>
        <taxon>Portunus</taxon>
    </lineage>
</organism>
<dbReference type="Proteomes" id="UP000324222">
    <property type="component" value="Unassembled WGS sequence"/>
</dbReference>
<evidence type="ECO:0000313" key="1">
    <source>
        <dbReference type="EMBL" id="MPC86423.1"/>
    </source>
</evidence>
<sequence length="42" mass="4423">MNVLVSGPSRTLARPPVLYQHCPSAAPPALTLLLLHTDALTS</sequence>
<dbReference type="AlphaFoldDB" id="A0A5B7IVS2"/>
<evidence type="ECO:0000313" key="2">
    <source>
        <dbReference type="Proteomes" id="UP000324222"/>
    </source>
</evidence>
<protein>
    <submittedName>
        <fullName evidence="1">Uncharacterized protein</fullName>
    </submittedName>
</protein>
<keyword evidence="2" id="KW-1185">Reference proteome</keyword>
<accession>A0A5B7IVS2</accession>
<comment type="caution">
    <text evidence="1">The sequence shown here is derived from an EMBL/GenBank/DDBJ whole genome shotgun (WGS) entry which is preliminary data.</text>
</comment>
<reference evidence="1 2" key="1">
    <citation type="submission" date="2019-05" db="EMBL/GenBank/DDBJ databases">
        <title>Another draft genome of Portunus trituberculatus and its Hox gene families provides insights of decapod evolution.</title>
        <authorList>
            <person name="Jeong J.-H."/>
            <person name="Song I."/>
            <person name="Kim S."/>
            <person name="Choi T."/>
            <person name="Kim D."/>
            <person name="Ryu S."/>
            <person name="Kim W."/>
        </authorList>
    </citation>
    <scope>NUCLEOTIDE SEQUENCE [LARGE SCALE GENOMIC DNA]</scope>
    <source>
        <tissue evidence="1">Muscle</tissue>
    </source>
</reference>